<keyword evidence="5 6" id="KW-0472">Membrane</keyword>
<comment type="caution">
    <text evidence="8">The sequence shown here is derived from an EMBL/GenBank/DDBJ whole genome shotgun (WGS) entry which is preliminary data.</text>
</comment>
<keyword evidence="2" id="KW-1003">Cell membrane</keyword>
<organism evidence="8 9">
    <name type="scientific">Lachnoclostridium phytofermentans</name>
    <dbReference type="NCBI Taxonomy" id="66219"/>
    <lineage>
        <taxon>Bacteria</taxon>
        <taxon>Bacillati</taxon>
        <taxon>Bacillota</taxon>
        <taxon>Clostridia</taxon>
        <taxon>Lachnospirales</taxon>
        <taxon>Lachnospiraceae</taxon>
    </lineage>
</organism>
<dbReference type="GO" id="GO:0005886">
    <property type="term" value="C:plasma membrane"/>
    <property type="evidence" value="ECO:0007669"/>
    <property type="project" value="UniProtKB-SubCell"/>
</dbReference>
<dbReference type="Proteomes" id="UP000262969">
    <property type="component" value="Unassembled WGS sequence"/>
</dbReference>
<dbReference type="InterPro" id="IPR052536">
    <property type="entry name" value="ABC-4_Integral_Memb_Prot"/>
</dbReference>
<name>A0A3D2X9U6_9FIRM</name>
<dbReference type="PANTHER" id="PTHR46795:SF3">
    <property type="entry name" value="ABC TRANSPORTER PERMEASE"/>
    <property type="match status" value="1"/>
</dbReference>
<feature type="domain" description="ABC3 transporter permease C-terminal" evidence="7">
    <location>
        <begin position="324"/>
        <end position="432"/>
    </location>
</feature>
<feature type="transmembrane region" description="Helical" evidence="6">
    <location>
        <begin position="12"/>
        <end position="44"/>
    </location>
</feature>
<evidence type="ECO:0000313" key="9">
    <source>
        <dbReference type="Proteomes" id="UP000262969"/>
    </source>
</evidence>
<comment type="subcellular location">
    <subcellularLocation>
        <location evidence="1">Cell membrane</location>
        <topology evidence="1">Multi-pass membrane protein</topology>
    </subcellularLocation>
</comment>
<proteinExistence type="predicted"/>
<reference evidence="8 9" key="1">
    <citation type="journal article" date="2018" name="Nat. Biotechnol.">
        <title>A standardized bacterial taxonomy based on genome phylogeny substantially revises the tree of life.</title>
        <authorList>
            <person name="Parks D.H."/>
            <person name="Chuvochina M."/>
            <person name="Waite D.W."/>
            <person name="Rinke C."/>
            <person name="Skarshewski A."/>
            <person name="Chaumeil P.A."/>
            <person name="Hugenholtz P."/>
        </authorList>
    </citation>
    <scope>NUCLEOTIDE SEQUENCE [LARGE SCALE GENOMIC DNA]</scope>
    <source>
        <strain evidence="8">UBA11728</strain>
    </source>
</reference>
<dbReference type="EMBL" id="DPVV01000434">
    <property type="protein sequence ID" value="HCL03295.1"/>
    <property type="molecule type" value="Genomic_DNA"/>
</dbReference>
<sequence>MAYYLILTNGMFYINAVFFTGISFGTIGTLFFFYSLSSILTVLIQSKKRLFFKDLNMFVTRQLGSKINTNFASISVVCIVLLMTIGIFSIGYSMQHVLSSELRSYAGFDCSFYDMPSNEDEYGRSFTGLKKFLDENENIKFYQTYRIYDLEQGYTELDVMFPEDASYLKEKVLNCISLSDYNRAMKMQGKEELSLSDREYAMLTNYSLLTDFANALYAANSSIVINGQHLLPVCSLVGNARNGLEGVMFIVPDEYTQGLHSGTSVLNLDCKSSNKADTFFQQLAEFDASNTYEERNYSYYNSRAEIYAQATTNKAVLSFVAIYLGVIFMITCAAILAIQQLADTADNKYRYDLLKKLGTDEKMLNKALFLQIACYFIFPLVLAVVHSFFGLWAANDTLKIYGDMNIGAGITVTAVFVGLLYSAYFIMTYVGSKSIISKK</sequence>
<dbReference type="InterPro" id="IPR003838">
    <property type="entry name" value="ABC3_permease_C"/>
</dbReference>
<evidence type="ECO:0000313" key="8">
    <source>
        <dbReference type="EMBL" id="HCL03295.1"/>
    </source>
</evidence>
<dbReference type="AlphaFoldDB" id="A0A3D2X9U6"/>
<keyword evidence="3 6" id="KW-0812">Transmembrane</keyword>
<evidence type="ECO:0000256" key="6">
    <source>
        <dbReference type="SAM" id="Phobius"/>
    </source>
</evidence>
<feature type="transmembrane region" description="Helical" evidence="6">
    <location>
        <begin position="71"/>
        <end position="94"/>
    </location>
</feature>
<evidence type="ECO:0000259" key="7">
    <source>
        <dbReference type="Pfam" id="PF02687"/>
    </source>
</evidence>
<feature type="transmembrane region" description="Helical" evidence="6">
    <location>
        <begin position="372"/>
        <end position="394"/>
    </location>
</feature>
<feature type="transmembrane region" description="Helical" evidence="6">
    <location>
        <begin position="315"/>
        <end position="338"/>
    </location>
</feature>
<evidence type="ECO:0000256" key="5">
    <source>
        <dbReference type="ARBA" id="ARBA00023136"/>
    </source>
</evidence>
<dbReference type="Pfam" id="PF02687">
    <property type="entry name" value="FtsX"/>
    <property type="match status" value="1"/>
</dbReference>
<dbReference type="PANTHER" id="PTHR46795">
    <property type="entry name" value="ABC TRANSPORTER PERMEASE-RELATED-RELATED"/>
    <property type="match status" value="1"/>
</dbReference>
<protein>
    <recommendedName>
        <fullName evidence="7">ABC3 transporter permease C-terminal domain-containing protein</fullName>
    </recommendedName>
</protein>
<evidence type="ECO:0000256" key="4">
    <source>
        <dbReference type="ARBA" id="ARBA00022989"/>
    </source>
</evidence>
<feature type="transmembrane region" description="Helical" evidence="6">
    <location>
        <begin position="406"/>
        <end position="430"/>
    </location>
</feature>
<evidence type="ECO:0000256" key="3">
    <source>
        <dbReference type="ARBA" id="ARBA00022692"/>
    </source>
</evidence>
<evidence type="ECO:0000256" key="1">
    <source>
        <dbReference type="ARBA" id="ARBA00004651"/>
    </source>
</evidence>
<gene>
    <name evidence="8" type="ORF">DHW61_12975</name>
</gene>
<evidence type="ECO:0000256" key="2">
    <source>
        <dbReference type="ARBA" id="ARBA00022475"/>
    </source>
</evidence>
<keyword evidence="4 6" id="KW-1133">Transmembrane helix</keyword>
<accession>A0A3D2X9U6</accession>